<dbReference type="Proteomes" id="UP000814128">
    <property type="component" value="Unassembled WGS sequence"/>
</dbReference>
<protein>
    <submittedName>
        <fullName evidence="1">Uncharacterized protein</fullName>
    </submittedName>
</protein>
<organism evidence="1 2">
    <name type="scientific">Vararia minispora EC-137</name>
    <dbReference type="NCBI Taxonomy" id="1314806"/>
    <lineage>
        <taxon>Eukaryota</taxon>
        <taxon>Fungi</taxon>
        <taxon>Dikarya</taxon>
        <taxon>Basidiomycota</taxon>
        <taxon>Agaricomycotina</taxon>
        <taxon>Agaricomycetes</taxon>
        <taxon>Russulales</taxon>
        <taxon>Lachnocladiaceae</taxon>
        <taxon>Vararia</taxon>
    </lineage>
</organism>
<proteinExistence type="predicted"/>
<accession>A0ACB8QJK5</accession>
<sequence>MLSDRHGFCTPTLSKRSSTGVPFTFAVAMHNESYSGDLEPPQSTKGRIRPTLFSVTDYDFQLCESQSPCPEPDGPPVSPSQTFPHSPDILTPLTPYSTFSKRSEFKHESLSKEIDLKELPMLSSKHTYGGFLGESASSSQSSLASLVPRPVEVFIFPKLHNAQPGVGELHSQLSSKGRSVSPELPELSLGSTLAVSLSLTLSCDHLSDDPQTSFPASPMTPSDVTVPRSSPRFASSDVTSMAGVDTPASPVTTQVDRPVSSAAVGGSSSVITTVSPSSGSQRGSGFQASSPPVMQSPHIALASFGSNRTPPPPIHFYDMSISSSPTAASPAVPLPTIGHASAPLPTGLPPAYVAQKVMGTHAPRSDAPPLATSIPSSVLSEVPAHMTSKPCPMALEPTTMAHIIASMVHPPDHVVWAPASMAPVIPSATVTETIANTSMVAANFQPMAMATPPPRTTSLSQLAAPSAPPPMQSPLAQSSTAAVIFPQATLPRLMASTAPIQPPKQSETVQKKGLRSLLRKPSVRLHAAAAATSDPLTALNTSTMDSEASVPRTSDEVSMSADSSAMTMSDRMGDGAGQSAMAEGEGATMLDGGGVALSRSDTTNTASSATSTPPTKTGILRRLRSQLSRSKHAQGSTDGMDSTNCAACSSNEPCDQCLDEQSKPWKAFLYKLLTKKLSQPLSPDASPAAVMAAADAMLADPAMAAIVREAMQQHPLMTAAPQGARMEAQNSTARSEAPAMSAPVSASPQTDSQSMMAMAQQLASMALAMSEDPSTKVVLSVPAVSSPVGTQPLETTSATRIQMSTIPVVQMAHKVEDNSTPTSPLTPTDTESPVEVTAAPPSLWQPMVPATRRPPSHATKFRSLHNAPSTPPPPPPVH</sequence>
<evidence type="ECO:0000313" key="2">
    <source>
        <dbReference type="Proteomes" id="UP000814128"/>
    </source>
</evidence>
<reference evidence="1" key="2">
    <citation type="journal article" date="2022" name="New Phytol.">
        <title>Evolutionary transition to the ectomycorrhizal habit in the genomes of a hyperdiverse lineage of mushroom-forming fungi.</title>
        <authorList>
            <person name="Looney B."/>
            <person name="Miyauchi S."/>
            <person name="Morin E."/>
            <person name="Drula E."/>
            <person name="Courty P.E."/>
            <person name="Kohler A."/>
            <person name="Kuo A."/>
            <person name="LaButti K."/>
            <person name="Pangilinan J."/>
            <person name="Lipzen A."/>
            <person name="Riley R."/>
            <person name="Andreopoulos W."/>
            <person name="He G."/>
            <person name="Johnson J."/>
            <person name="Nolan M."/>
            <person name="Tritt A."/>
            <person name="Barry K.W."/>
            <person name="Grigoriev I.V."/>
            <person name="Nagy L.G."/>
            <person name="Hibbett D."/>
            <person name="Henrissat B."/>
            <person name="Matheny P.B."/>
            <person name="Labbe J."/>
            <person name="Martin F.M."/>
        </authorList>
    </citation>
    <scope>NUCLEOTIDE SEQUENCE</scope>
    <source>
        <strain evidence="1">EC-137</strain>
    </source>
</reference>
<keyword evidence="2" id="KW-1185">Reference proteome</keyword>
<gene>
    <name evidence="1" type="ORF">K488DRAFT_86343</name>
</gene>
<name>A0ACB8QJK5_9AGAM</name>
<evidence type="ECO:0000313" key="1">
    <source>
        <dbReference type="EMBL" id="KAI0031898.1"/>
    </source>
</evidence>
<dbReference type="EMBL" id="MU273563">
    <property type="protein sequence ID" value="KAI0031898.1"/>
    <property type="molecule type" value="Genomic_DNA"/>
</dbReference>
<reference evidence="1" key="1">
    <citation type="submission" date="2021-02" db="EMBL/GenBank/DDBJ databases">
        <authorList>
            <consortium name="DOE Joint Genome Institute"/>
            <person name="Ahrendt S."/>
            <person name="Looney B.P."/>
            <person name="Miyauchi S."/>
            <person name="Morin E."/>
            <person name="Drula E."/>
            <person name="Courty P.E."/>
            <person name="Chicoki N."/>
            <person name="Fauchery L."/>
            <person name="Kohler A."/>
            <person name="Kuo A."/>
            <person name="Labutti K."/>
            <person name="Pangilinan J."/>
            <person name="Lipzen A."/>
            <person name="Riley R."/>
            <person name="Andreopoulos W."/>
            <person name="He G."/>
            <person name="Johnson J."/>
            <person name="Barry K.W."/>
            <person name="Grigoriev I.V."/>
            <person name="Nagy L."/>
            <person name="Hibbett D."/>
            <person name="Henrissat B."/>
            <person name="Matheny P.B."/>
            <person name="Labbe J."/>
            <person name="Martin F."/>
        </authorList>
    </citation>
    <scope>NUCLEOTIDE SEQUENCE</scope>
    <source>
        <strain evidence="1">EC-137</strain>
    </source>
</reference>
<comment type="caution">
    <text evidence="1">The sequence shown here is derived from an EMBL/GenBank/DDBJ whole genome shotgun (WGS) entry which is preliminary data.</text>
</comment>